<reference evidence="1 2" key="1">
    <citation type="journal article" date="2021" name="Comput. Struct. Biotechnol. J.">
        <title>De novo genome assembly of the potent medicinal plant Rehmannia glutinosa using nanopore technology.</title>
        <authorList>
            <person name="Ma L."/>
            <person name="Dong C."/>
            <person name="Song C."/>
            <person name="Wang X."/>
            <person name="Zheng X."/>
            <person name="Niu Y."/>
            <person name="Chen S."/>
            <person name="Feng W."/>
        </authorList>
    </citation>
    <scope>NUCLEOTIDE SEQUENCE [LARGE SCALE GENOMIC DNA]</scope>
    <source>
        <strain evidence="1">DH-2019</strain>
    </source>
</reference>
<sequence>MYLLRYLKGCHSLGLFYSSSSPLTLQAYSDADWGSCSDTRKSLTGYCVLLGSSLISWKTKKQTTISRSTTEAEYRILGVTVCELKWLSYLAVDFHVPMSLPIPLWCDNQAALHIVANPIFHEQTKHLDIDCHVVRNSYKDGFVLPQKVASHLQLADLFTKLLGKSGFFPLVSKLGMLDFHHGPT</sequence>
<dbReference type="PANTHER" id="PTHR11439">
    <property type="entry name" value="GAG-POL-RELATED RETROTRANSPOSON"/>
    <property type="match status" value="1"/>
</dbReference>
<accession>A0ABR0XKU1</accession>
<keyword evidence="2" id="KW-1185">Reference proteome</keyword>
<evidence type="ECO:0000313" key="2">
    <source>
        <dbReference type="Proteomes" id="UP001318860"/>
    </source>
</evidence>
<proteinExistence type="predicted"/>
<evidence type="ECO:0000313" key="1">
    <source>
        <dbReference type="EMBL" id="KAK6159728.1"/>
    </source>
</evidence>
<organism evidence="1 2">
    <name type="scientific">Rehmannia glutinosa</name>
    <name type="common">Chinese foxglove</name>
    <dbReference type="NCBI Taxonomy" id="99300"/>
    <lineage>
        <taxon>Eukaryota</taxon>
        <taxon>Viridiplantae</taxon>
        <taxon>Streptophyta</taxon>
        <taxon>Embryophyta</taxon>
        <taxon>Tracheophyta</taxon>
        <taxon>Spermatophyta</taxon>
        <taxon>Magnoliopsida</taxon>
        <taxon>eudicotyledons</taxon>
        <taxon>Gunneridae</taxon>
        <taxon>Pentapetalae</taxon>
        <taxon>asterids</taxon>
        <taxon>lamiids</taxon>
        <taxon>Lamiales</taxon>
        <taxon>Orobanchaceae</taxon>
        <taxon>Rehmannieae</taxon>
        <taxon>Rehmannia</taxon>
    </lineage>
</organism>
<comment type="caution">
    <text evidence="1">The sequence shown here is derived from an EMBL/GenBank/DDBJ whole genome shotgun (WGS) entry which is preliminary data.</text>
</comment>
<protein>
    <recommendedName>
        <fullName evidence="3">Copia protein</fullName>
    </recommendedName>
</protein>
<dbReference type="Proteomes" id="UP001318860">
    <property type="component" value="Unassembled WGS sequence"/>
</dbReference>
<evidence type="ECO:0008006" key="3">
    <source>
        <dbReference type="Google" id="ProtNLM"/>
    </source>
</evidence>
<dbReference type="EMBL" id="JABTTQ020000003">
    <property type="protein sequence ID" value="KAK6159728.1"/>
    <property type="molecule type" value="Genomic_DNA"/>
</dbReference>
<dbReference type="SUPFAM" id="SSF56672">
    <property type="entry name" value="DNA/RNA polymerases"/>
    <property type="match status" value="1"/>
</dbReference>
<name>A0ABR0XKU1_REHGL</name>
<dbReference type="InterPro" id="IPR043502">
    <property type="entry name" value="DNA/RNA_pol_sf"/>
</dbReference>
<gene>
    <name evidence="1" type="ORF">DH2020_003109</name>
</gene>
<dbReference type="CDD" id="cd09272">
    <property type="entry name" value="RNase_HI_RT_Ty1"/>
    <property type="match status" value="1"/>
</dbReference>
<dbReference type="PANTHER" id="PTHR11439:SF511">
    <property type="match status" value="1"/>
</dbReference>